<dbReference type="Pfam" id="PF06824">
    <property type="entry name" value="Glyco_hydro_125"/>
    <property type="match status" value="1"/>
</dbReference>
<dbReference type="SMART" id="SM01149">
    <property type="entry name" value="DUF1237"/>
    <property type="match status" value="1"/>
</dbReference>
<evidence type="ECO:0000313" key="2">
    <source>
        <dbReference type="Proteomes" id="UP000092555"/>
    </source>
</evidence>
<organism evidence="1 2">
    <name type="scientific">Metschnikowia bicuspidata var. bicuspidata NRRL YB-4993</name>
    <dbReference type="NCBI Taxonomy" id="869754"/>
    <lineage>
        <taxon>Eukaryota</taxon>
        <taxon>Fungi</taxon>
        <taxon>Dikarya</taxon>
        <taxon>Ascomycota</taxon>
        <taxon>Saccharomycotina</taxon>
        <taxon>Pichiomycetes</taxon>
        <taxon>Metschnikowiaceae</taxon>
        <taxon>Metschnikowia</taxon>
    </lineage>
</organism>
<evidence type="ECO:0008006" key="3">
    <source>
        <dbReference type="Google" id="ProtNLM"/>
    </source>
</evidence>
<dbReference type="PIRSF" id="PIRSF028846">
    <property type="entry name" value="UCP028846"/>
    <property type="match status" value="1"/>
</dbReference>
<proteinExistence type="predicted"/>
<dbReference type="PANTHER" id="PTHR31047">
    <property type="entry name" value="MEIOTICALLY UP-REGULATED GENE 157 PROTEIN"/>
    <property type="match status" value="1"/>
</dbReference>
<gene>
    <name evidence="1" type="ORF">METBIDRAFT_46193</name>
</gene>
<dbReference type="EMBL" id="LXTC01000006">
    <property type="protein sequence ID" value="OBA19445.1"/>
    <property type="molecule type" value="Genomic_DNA"/>
</dbReference>
<dbReference type="PANTHER" id="PTHR31047:SF0">
    <property type="entry name" value="MEIOTICALLY UP-REGULATED GENE 157 PROTEIN"/>
    <property type="match status" value="1"/>
</dbReference>
<dbReference type="Gene3D" id="1.50.10.10">
    <property type="match status" value="1"/>
</dbReference>
<dbReference type="OrthoDB" id="7771656at2759"/>
<comment type="caution">
    <text evidence="1">The sequence shown here is derived from an EMBL/GenBank/DDBJ whole genome shotgun (WGS) entry which is preliminary data.</text>
</comment>
<name>A0A1A0H662_9ASCO</name>
<dbReference type="InterPro" id="IPR008313">
    <property type="entry name" value="GH125"/>
</dbReference>
<dbReference type="InterPro" id="IPR008928">
    <property type="entry name" value="6-hairpin_glycosidase_sf"/>
</dbReference>
<dbReference type="GeneID" id="30030979"/>
<reference evidence="1 2" key="1">
    <citation type="submission" date="2016-05" db="EMBL/GenBank/DDBJ databases">
        <title>Comparative genomics of biotechnologically important yeasts.</title>
        <authorList>
            <consortium name="DOE Joint Genome Institute"/>
            <person name="Riley R."/>
            <person name="Haridas S."/>
            <person name="Wolfe K.H."/>
            <person name="Lopes M.R."/>
            <person name="Hittinger C.T."/>
            <person name="Goker M."/>
            <person name="Salamov A."/>
            <person name="Wisecaver J."/>
            <person name="Long T.M."/>
            <person name="Aerts A.L."/>
            <person name="Barry K."/>
            <person name="Choi C."/>
            <person name="Clum A."/>
            <person name="Coughlan A.Y."/>
            <person name="Deshpande S."/>
            <person name="Douglass A.P."/>
            <person name="Hanson S.J."/>
            <person name="Klenk H.-P."/>
            <person name="LaButti K."/>
            <person name="Lapidus A."/>
            <person name="Lindquist E."/>
            <person name="Lipzen A."/>
            <person name="Meier-kolthoff J.P."/>
            <person name="Ohm R.A."/>
            <person name="Otillar R.P."/>
            <person name="Pangilinan J."/>
            <person name="Peng Y."/>
            <person name="Rokas A."/>
            <person name="Rosa C.A."/>
            <person name="Scheuner C."/>
            <person name="Sibirny A.A."/>
            <person name="Slot J.C."/>
            <person name="Stielow J.B."/>
            <person name="Sun H."/>
            <person name="Kurtzman C.P."/>
            <person name="Blackwell M."/>
            <person name="Grigoriev I.V."/>
            <person name="Jeffries T.W."/>
        </authorList>
    </citation>
    <scope>NUCLEOTIDE SEQUENCE [LARGE SCALE GENOMIC DNA]</scope>
    <source>
        <strain evidence="1 2">NRRL YB-4993</strain>
    </source>
</reference>
<dbReference type="RefSeq" id="XP_018709973.1">
    <property type="nucleotide sequence ID" value="XM_018858003.1"/>
</dbReference>
<dbReference type="SUPFAM" id="SSF48208">
    <property type="entry name" value="Six-hairpin glycosidases"/>
    <property type="match status" value="1"/>
</dbReference>
<keyword evidence="2" id="KW-1185">Reference proteome</keyword>
<sequence length="566" mass="64194">MLLLYLWSTSDPAFADKHGSDSLDLPLQPNPDLHIDSRPGWRDEITPDFLEMLDRTTQKCGDYVDYATKRHPPFSQGKHRYPYMRPAPKCRTFTSAALEKVLVDFKRKLKDPDLARLLENCWPNTLDTTILWHRLALAHGLDTPETFVVTGDIHAEWLRDSARQLSVFQPLLKHDEQLRVLVRGAIHTQAHYVASAPYCNAFHPPAHSGVKKGESARDQVFPPPDWRHVFECKYEIDSLASFLTLTNEYLEHTEHDLLVISGTWLRAYDRLLAVLQRESRPLFDPESGHAAPFYYSFQRNTNIGSETLPLGGVGNPVNFHTGLVRSAFRPSDDATILQLFVPGNAHMLSELRKTVTNVFDRIAHTPETKRYAALTRAFIGEIERGLKEHAIVDHPRWGRVYAYEVDGYGGAVFMDDANVPSLLSLPEMGICGQDDPVYHNTRRMILSKEGNPYFLKGPYMEGIGGSHIGIRHAWPMSLLMRMRTTDDDEEILRSLDLVMASTAGLGLMHESVNVNAPGGGDYTRPWFAWCNSEFGKTMLHLAVHKPHLIFRDKYAHSPYDIDAVFA</sequence>
<dbReference type="AlphaFoldDB" id="A0A1A0H662"/>
<accession>A0A1A0H662</accession>
<dbReference type="GO" id="GO:0004553">
    <property type="term" value="F:hydrolase activity, hydrolyzing O-glycosyl compounds"/>
    <property type="evidence" value="ECO:0007669"/>
    <property type="project" value="UniProtKB-ARBA"/>
</dbReference>
<dbReference type="STRING" id="869754.A0A1A0H662"/>
<dbReference type="Proteomes" id="UP000092555">
    <property type="component" value="Unassembled WGS sequence"/>
</dbReference>
<dbReference type="InterPro" id="IPR012341">
    <property type="entry name" value="6hp_glycosidase-like_sf"/>
</dbReference>
<evidence type="ECO:0000313" key="1">
    <source>
        <dbReference type="EMBL" id="OBA19445.1"/>
    </source>
</evidence>
<protein>
    <recommendedName>
        <fullName evidence="3">DUF1237-domain-containing protein</fullName>
    </recommendedName>
</protein>
<dbReference type="GO" id="GO:0005975">
    <property type="term" value="P:carbohydrate metabolic process"/>
    <property type="evidence" value="ECO:0007669"/>
    <property type="project" value="InterPro"/>
</dbReference>